<feature type="signal peptide" evidence="4">
    <location>
        <begin position="1"/>
        <end position="29"/>
    </location>
</feature>
<evidence type="ECO:0000256" key="2">
    <source>
        <dbReference type="PROSITE-ProRule" id="PRU00059"/>
    </source>
</evidence>
<evidence type="ECO:0000259" key="5">
    <source>
        <dbReference type="PROSITE" id="PS01180"/>
    </source>
</evidence>
<dbReference type="CDD" id="cd22843">
    <property type="entry name" value="Gal_Rha_Lectin-like_P113"/>
    <property type="match status" value="1"/>
</dbReference>
<keyword evidence="3" id="KW-0812">Transmembrane</keyword>
<dbReference type="OrthoDB" id="431034at2759"/>
<dbReference type="Gene3D" id="2.60.120.290">
    <property type="entry name" value="Spermadhesin, CUB domain"/>
    <property type="match status" value="1"/>
</dbReference>
<name>A0A7J7JX48_BUGNE</name>
<organism evidence="6 7">
    <name type="scientific">Bugula neritina</name>
    <name type="common">Brown bryozoan</name>
    <name type="synonym">Sertularia neritina</name>
    <dbReference type="NCBI Taxonomy" id="10212"/>
    <lineage>
        <taxon>Eukaryota</taxon>
        <taxon>Metazoa</taxon>
        <taxon>Spiralia</taxon>
        <taxon>Lophotrochozoa</taxon>
        <taxon>Bryozoa</taxon>
        <taxon>Gymnolaemata</taxon>
        <taxon>Cheilostomatida</taxon>
        <taxon>Flustrina</taxon>
        <taxon>Buguloidea</taxon>
        <taxon>Bugulidae</taxon>
        <taxon>Bugula</taxon>
    </lineage>
</organism>
<dbReference type="InterPro" id="IPR035914">
    <property type="entry name" value="Sperma_CUB_dom_sf"/>
</dbReference>
<keyword evidence="3" id="KW-0472">Membrane</keyword>
<dbReference type="InterPro" id="IPR000922">
    <property type="entry name" value="Lectin_gal-bd_dom"/>
</dbReference>
<dbReference type="CDD" id="cd12087">
    <property type="entry name" value="TM_EGFR-like"/>
    <property type="match status" value="1"/>
</dbReference>
<dbReference type="EMBL" id="VXIV02001654">
    <property type="protein sequence ID" value="KAF6030942.1"/>
    <property type="molecule type" value="Genomic_DNA"/>
</dbReference>
<dbReference type="InterPro" id="IPR000859">
    <property type="entry name" value="CUB_dom"/>
</dbReference>
<feature type="domain" description="CUB" evidence="5">
    <location>
        <begin position="132"/>
        <end position="240"/>
    </location>
</feature>
<keyword evidence="7" id="KW-1185">Reference proteome</keyword>
<dbReference type="CDD" id="cd00041">
    <property type="entry name" value="CUB"/>
    <property type="match status" value="1"/>
</dbReference>
<evidence type="ECO:0000313" key="7">
    <source>
        <dbReference type="Proteomes" id="UP000593567"/>
    </source>
</evidence>
<accession>A0A7J7JX48</accession>
<dbReference type="InterPro" id="IPR043159">
    <property type="entry name" value="Lectin_gal-bd_sf"/>
</dbReference>
<reference evidence="6" key="1">
    <citation type="submission" date="2020-06" db="EMBL/GenBank/DDBJ databases">
        <title>Draft genome of Bugula neritina, a colonial animal packing powerful symbionts and potential medicines.</title>
        <authorList>
            <person name="Rayko M."/>
        </authorList>
    </citation>
    <scope>NUCLEOTIDE SEQUENCE [LARGE SCALE GENOMIC DNA]</scope>
    <source>
        <strain evidence="6">Kwan_BN1</strain>
    </source>
</reference>
<evidence type="ECO:0000313" key="6">
    <source>
        <dbReference type="EMBL" id="KAF6030942.1"/>
    </source>
</evidence>
<dbReference type="Pfam" id="PF02140">
    <property type="entry name" value="SUEL_Lectin"/>
    <property type="match status" value="1"/>
</dbReference>
<dbReference type="AlphaFoldDB" id="A0A7J7JX48"/>
<keyword evidence="1" id="KW-1015">Disulfide bond</keyword>
<keyword evidence="3" id="KW-1133">Transmembrane helix</keyword>
<evidence type="ECO:0000256" key="1">
    <source>
        <dbReference type="ARBA" id="ARBA00023157"/>
    </source>
</evidence>
<dbReference type="SUPFAM" id="SSF49854">
    <property type="entry name" value="Spermadhesin, CUB domain"/>
    <property type="match status" value="1"/>
</dbReference>
<feature type="transmembrane region" description="Helical" evidence="3">
    <location>
        <begin position="313"/>
        <end position="337"/>
    </location>
</feature>
<comment type="caution">
    <text evidence="6">The sequence shown here is derived from an EMBL/GenBank/DDBJ whole genome shotgun (WGS) entry which is preliminary data.</text>
</comment>
<dbReference type="GO" id="GO:0030246">
    <property type="term" value="F:carbohydrate binding"/>
    <property type="evidence" value="ECO:0007669"/>
    <property type="project" value="InterPro"/>
</dbReference>
<protein>
    <recommendedName>
        <fullName evidence="5">CUB domain-containing protein</fullName>
    </recommendedName>
</protein>
<dbReference type="Gene3D" id="2.60.120.740">
    <property type="match status" value="1"/>
</dbReference>
<gene>
    <name evidence="6" type="ORF">EB796_010756</name>
</gene>
<dbReference type="Proteomes" id="UP000593567">
    <property type="component" value="Unassembled WGS sequence"/>
</dbReference>
<dbReference type="PROSITE" id="PS01180">
    <property type="entry name" value="CUB"/>
    <property type="match status" value="1"/>
</dbReference>
<sequence>MKMSFLYSAKCLISSILLIHILYFSPAQGREIKTETRCFHDSTLPLRCPNESIIRVFNVTYGLSEGNQCSHEEGDCTLTEYTSFGCNGKTSCDISIREETKYYAPLPICNLVGNYLRVVYECVPLVQIDDMCAINRTSRTSAAGYISSPNLSTGSYRADHNCSYTITGRNIRLHLITVNLTDKNDCLMIHKGVSTKTFCGGPSVTENFNIVSVPTTQIELKFTSNSNFHSGGVWIYYEMLPFALPPQRTAVPSTVKTTRKPNRFRSTTTSMRVAQPTPELTWTVKVEDSLDLNEDTDITIYNNVSTHLPTSQLAIILGLIFGLFGALITGLFVVYFIKRYRDHKKKVRRRPGGNQHIMWHNITNECLSEIIQKHETSLEQTYTNNVMPKEINSNNLASVHYYKQNEYGFC</sequence>
<evidence type="ECO:0000256" key="3">
    <source>
        <dbReference type="SAM" id="Phobius"/>
    </source>
</evidence>
<proteinExistence type="predicted"/>
<evidence type="ECO:0000256" key="4">
    <source>
        <dbReference type="SAM" id="SignalP"/>
    </source>
</evidence>
<keyword evidence="4" id="KW-0732">Signal</keyword>
<feature type="chain" id="PRO_5029787002" description="CUB domain-containing protein" evidence="4">
    <location>
        <begin position="30"/>
        <end position="410"/>
    </location>
</feature>
<comment type="caution">
    <text evidence="2">Lacks conserved residue(s) required for the propagation of feature annotation.</text>
</comment>